<gene>
    <name evidence="2" type="ORF">RRG08_030144</name>
</gene>
<name>A0AAE1DKQ8_9GAST</name>
<dbReference type="EMBL" id="JAWDGP010003469">
    <property type="protein sequence ID" value="KAK3774062.1"/>
    <property type="molecule type" value="Genomic_DNA"/>
</dbReference>
<sequence length="68" mass="7457">MAKGQRKTTAELRGKRQHQLDACCRSQVQNTPGTKPSPTGAEVIWTAAERLMQSKRCQGPRDGGHHSS</sequence>
<comment type="caution">
    <text evidence="2">The sequence shown here is derived from an EMBL/GenBank/DDBJ whole genome shotgun (WGS) entry which is preliminary data.</text>
</comment>
<evidence type="ECO:0000256" key="1">
    <source>
        <dbReference type="SAM" id="MobiDB-lite"/>
    </source>
</evidence>
<keyword evidence="3" id="KW-1185">Reference proteome</keyword>
<dbReference type="AlphaFoldDB" id="A0AAE1DKQ8"/>
<dbReference type="Proteomes" id="UP001283361">
    <property type="component" value="Unassembled WGS sequence"/>
</dbReference>
<proteinExistence type="predicted"/>
<accession>A0AAE1DKQ8</accession>
<feature type="region of interest" description="Disordered" evidence="1">
    <location>
        <begin position="1"/>
        <end position="40"/>
    </location>
</feature>
<organism evidence="2 3">
    <name type="scientific">Elysia crispata</name>
    <name type="common">lettuce slug</name>
    <dbReference type="NCBI Taxonomy" id="231223"/>
    <lineage>
        <taxon>Eukaryota</taxon>
        <taxon>Metazoa</taxon>
        <taxon>Spiralia</taxon>
        <taxon>Lophotrochozoa</taxon>
        <taxon>Mollusca</taxon>
        <taxon>Gastropoda</taxon>
        <taxon>Heterobranchia</taxon>
        <taxon>Euthyneura</taxon>
        <taxon>Panpulmonata</taxon>
        <taxon>Sacoglossa</taxon>
        <taxon>Placobranchoidea</taxon>
        <taxon>Plakobranchidae</taxon>
        <taxon>Elysia</taxon>
    </lineage>
</organism>
<feature type="compositionally biased region" description="Polar residues" evidence="1">
    <location>
        <begin position="26"/>
        <end position="37"/>
    </location>
</feature>
<evidence type="ECO:0000313" key="3">
    <source>
        <dbReference type="Proteomes" id="UP001283361"/>
    </source>
</evidence>
<evidence type="ECO:0000313" key="2">
    <source>
        <dbReference type="EMBL" id="KAK3774062.1"/>
    </source>
</evidence>
<reference evidence="2" key="1">
    <citation type="journal article" date="2023" name="G3 (Bethesda)">
        <title>A reference genome for the long-term kleptoplast-retaining sea slug Elysia crispata morphotype clarki.</title>
        <authorList>
            <person name="Eastman K.E."/>
            <person name="Pendleton A.L."/>
            <person name="Shaikh M.A."/>
            <person name="Suttiyut T."/>
            <person name="Ogas R."/>
            <person name="Tomko P."/>
            <person name="Gavelis G."/>
            <person name="Widhalm J.R."/>
            <person name="Wisecaver J.H."/>
        </authorList>
    </citation>
    <scope>NUCLEOTIDE SEQUENCE</scope>
    <source>
        <strain evidence="2">ECLA1</strain>
    </source>
</reference>
<protein>
    <submittedName>
        <fullName evidence="2">Uncharacterized protein</fullName>
    </submittedName>
</protein>